<keyword evidence="1" id="KW-0812">Transmembrane</keyword>
<feature type="transmembrane region" description="Helical" evidence="1">
    <location>
        <begin position="38"/>
        <end position="61"/>
    </location>
</feature>
<dbReference type="AlphaFoldDB" id="A0A0P7KNI0"/>
<evidence type="ECO:0000313" key="2">
    <source>
        <dbReference type="EMBL" id="KPN63743.1"/>
    </source>
</evidence>
<keyword evidence="1" id="KW-0472">Membrane</keyword>
<name>A0A0P7KNI0_9RHOB</name>
<accession>A0A0P7KNI0</accession>
<comment type="caution">
    <text evidence="2">The sequence shown here is derived from an EMBL/GenBank/DDBJ whole genome shotgun (WGS) entry which is preliminary data.</text>
</comment>
<keyword evidence="1" id="KW-1133">Transmembrane helix</keyword>
<proteinExistence type="predicted"/>
<sequence>MSWKNRIQNILLLQRDWDSLSNKELIHLRGSALWWRNWALIALSLYLIWLAVAVFSFGLSYTLDRLSPPRHSFVTLIREHFIGLTALVIAVPQHLKLQQIDKITHDRMWGDHKTDDANP</sequence>
<gene>
    <name evidence="2" type="ORF">AKJ29_14095</name>
</gene>
<evidence type="ECO:0000313" key="3">
    <source>
        <dbReference type="Proteomes" id="UP000050471"/>
    </source>
</evidence>
<feature type="transmembrane region" description="Helical" evidence="1">
    <location>
        <begin position="73"/>
        <end position="92"/>
    </location>
</feature>
<dbReference type="EMBL" id="LKBA01000006">
    <property type="protein sequence ID" value="KPN63743.1"/>
    <property type="molecule type" value="Genomic_DNA"/>
</dbReference>
<protein>
    <submittedName>
        <fullName evidence="2">Uncharacterized protein</fullName>
    </submittedName>
</protein>
<dbReference type="Proteomes" id="UP000050471">
    <property type="component" value="Unassembled WGS sequence"/>
</dbReference>
<keyword evidence="3" id="KW-1185">Reference proteome</keyword>
<reference evidence="2 3" key="1">
    <citation type="submission" date="2015-09" db="EMBL/GenBank/DDBJ databases">
        <title>Draft genome sequence of Aliiroseovarius crassostreae CV919-312TSm, the causative agent of Roseovarius Oyster Disease (formerly Juvenile Oyster Disease).</title>
        <authorList>
            <person name="Kessner L."/>
            <person name="Spinard E."/>
            <person name="Nelson D."/>
        </authorList>
    </citation>
    <scope>NUCLEOTIDE SEQUENCE [LARGE SCALE GENOMIC DNA]</scope>
    <source>
        <strain evidence="2 3">CV919-312</strain>
    </source>
</reference>
<organism evidence="2 3">
    <name type="scientific">Aliiroseovarius crassostreae</name>
    <dbReference type="NCBI Taxonomy" id="154981"/>
    <lineage>
        <taxon>Bacteria</taxon>
        <taxon>Pseudomonadati</taxon>
        <taxon>Pseudomonadota</taxon>
        <taxon>Alphaproteobacteria</taxon>
        <taxon>Rhodobacterales</taxon>
        <taxon>Paracoccaceae</taxon>
        <taxon>Aliiroseovarius</taxon>
    </lineage>
</organism>
<evidence type="ECO:0000256" key="1">
    <source>
        <dbReference type="SAM" id="Phobius"/>
    </source>
</evidence>